<dbReference type="AlphaFoldDB" id="A0A6A4W0Q2"/>
<evidence type="ECO:0000313" key="1">
    <source>
        <dbReference type="EMBL" id="KAF0301587.1"/>
    </source>
</evidence>
<accession>A0A6A4W0Q2</accession>
<organism evidence="1 2">
    <name type="scientific">Amphibalanus amphitrite</name>
    <name type="common">Striped barnacle</name>
    <name type="synonym">Balanus amphitrite</name>
    <dbReference type="NCBI Taxonomy" id="1232801"/>
    <lineage>
        <taxon>Eukaryota</taxon>
        <taxon>Metazoa</taxon>
        <taxon>Ecdysozoa</taxon>
        <taxon>Arthropoda</taxon>
        <taxon>Crustacea</taxon>
        <taxon>Multicrustacea</taxon>
        <taxon>Cirripedia</taxon>
        <taxon>Thoracica</taxon>
        <taxon>Thoracicalcarea</taxon>
        <taxon>Balanomorpha</taxon>
        <taxon>Balanoidea</taxon>
        <taxon>Balanidae</taxon>
        <taxon>Amphibalaninae</taxon>
        <taxon>Amphibalanus</taxon>
    </lineage>
</organism>
<keyword evidence="2" id="KW-1185">Reference proteome</keyword>
<sequence>MHVEWTYMWKELTGPPKVTSKGLELGVPSSKRGFSLFSGSDGVKVVPITDQASAQWMKSKMEDTMRQYNVH</sequence>
<proteinExistence type="predicted"/>
<evidence type="ECO:0000313" key="2">
    <source>
        <dbReference type="Proteomes" id="UP000440578"/>
    </source>
</evidence>
<comment type="caution">
    <text evidence="1">The sequence shown here is derived from an EMBL/GenBank/DDBJ whole genome shotgun (WGS) entry which is preliminary data.</text>
</comment>
<gene>
    <name evidence="1" type="ORF">FJT64_026166</name>
</gene>
<dbReference type="OrthoDB" id="6366568at2759"/>
<reference evidence="1 2" key="1">
    <citation type="submission" date="2019-07" db="EMBL/GenBank/DDBJ databases">
        <title>Draft genome assembly of a fouling barnacle, Amphibalanus amphitrite (Darwin, 1854): The first reference genome for Thecostraca.</title>
        <authorList>
            <person name="Kim W."/>
        </authorList>
    </citation>
    <scope>NUCLEOTIDE SEQUENCE [LARGE SCALE GENOMIC DNA]</scope>
    <source>
        <strain evidence="1">SNU_AA5</strain>
        <tissue evidence="1">Soma without cirri and trophi</tissue>
    </source>
</reference>
<name>A0A6A4W0Q2_AMPAM</name>
<dbReference type="EMBL" id="VIIS01001149">
    <property type="protein sequence ID" value="KAF0301587.1"/>
    <property type="molecule type" value="Genomic_DNA"/>
</dbReference>
<protein>
    <submittedName>
        <fullName evidence="1">Uncharacterized protein</fullName>
    </submittedName>
</protein>
<dbReference type="Proteomes" id="UP000440578">
    <property type="component" value="Unassembled WGS sequence"/>
</dbReference>